<name>A0A9D1XNJ1_9FIRM</name>
<keyword evidence="1" id="KW-1133">Transmembrane helix</keyword>
<accession>A0A9D1XNJ1</accession>
<dbReference type="Pfam" id="PF03729">
    <property type="entry name" value="DUF308"/>
    <property type="match status" value="1"/>
</dbReference>
<feature type="transmembrane region" description="Helical" evidence="1">
    <location>
        <begin position="34"/>
        <end position="52"/>
    </location>
</feature>
<feature type="transmembrane region" description="Helical" evidence="1">
    <location>
        <begin position="64"/>
        <end position="83"/>
    </location>
</feature>
<proteinExistence type="predicted"/>
<evidence type="ECO:0000256" key="1">
    <source>
        <dbReference type="SAM" id="Phobius"/>
    </source>
</evidence>
<feature type="transmembrane region" description="Helical" evidence="1">
    <location>
        <begin position="119"/>
        <end position="141"/>
    </location>
</feature>
<sequence length="419" mass="48356">MRRNIYNSIFYCILGVVLIVLSLLALIYQENFLMRVFDLLGWILIVNGLHELSNYYRKHFKGSLISVILNIIAGIFIIGYTAIPIRLVLIIFAFYITCNGIITLISYLNYKKDRVSYRFPVLCGALLLIIYGLALLIGQYANVRNMMIFIGAYGLLLGINYIIDGIFIAIPQQKKDSLKRRIRIPIPLLISALIPKVMMDYINERLQIEPKEHFLDPKEVYNIEIFIHVSADGFGTVGHCDVCIDEKVISYGNYDHDSIRMFEAIGDGVLFVADRDRYLNFCIQNYRQTIFAYGLSLTAKQLVSVKNEINKLMVDTYRWFPRSYYNKNDCKDYASKLFLVTNAFFYKFKKGKFKTYFVLGSNCVKLAERVVGKGGLDIIDLNGIISPGTYQNYLEKEYQRVNGVVVSKNVYNRLTFFQK</sequence>
<dbReference type="Proteomes" id="UP000886724">
    <property type="component" value="Unassembled WGS sequence"/>
</dbReference>
<evidence type="ECO:0000313" key="3">
    <source>
        <dbReference type="Proteomes" id="UP000886724"/>
    </source>
</evidence>
<organism evidence="2 3">
    <name type="scientific">Candidatus Erysipelatoclostridium merdavium</name>
    <dbReference type="NCBI Taxonomy" id="2838566"/>
    <lineage>
        <taxon>Bacteria</taxon>
        <taxon>Bacillati</taxon>
        <taxon>Bacillota</taxon>
        <taxon>Erysipelotrichia</taxon>
        <taxon>Erysipelotrichales</taxon>
        <taxon>Erysipelotrichales incertae sedis</taxon>
    </lineage>
</organism>
<reference evidence="2" key="2">
    <citation type="submission" date="2021-04" db="EMBL/GenBank/DDBJ databases">
        <authorList>
            <person name="Gilroy R."/>
        </authorList>
    </citation>
    <scope>NUCLEOTIDE SEQUENCE</scope>
    <source>
        <strain evidence="2">ChiGjej1B1-14440</strain>
    </source>
</reference>
<dbReference type="AlphaFoldDB" id="A0A9D1XNJ1"/>
<dbReference type="InterPro" id="IPR005325">
    <property type="entry name" value="DUF308_memb"/>
</dbReference>
<gene>
    <name evidence="2" type="ORF">H9980_11625</name>
</gene>
<reference evidence="2" key="1">
    <citation type="journal article" date="2021" name="PeerJ">
        <title>Extensive microbial diversity within the chicken gut microbiome revealed by metagenomics and culture.</title>
        <authorList>
            <person name="Gilroy R."/>
            <person name="Ravi A."/>
            <person name="Getino M."/>
            <person name="Pursley I."/>
            <person name="Horton D.L."/>
            <person name="Alikhan N.F."/>
            <person name="Baker D."/>
            <person name="Gharbi K."/>
            <person name="Hall N."/>
            <person name="Watson M."/>
            <person name="Adriaenssens E.M."/>
            <person name="Foster-Nyarko E."/>
            <person name="Jarju S."/>
            <person name="Secka A."/>
            <person name="Antonio M."/>
            <person name="Oren A."/>
            <person name="Chaudhuri R.R."/>
            <person name="La Ragione R."/>
            <person name="Hildebrand F."/>
            <person name="Pallen M.J."/>
        </authorList>
    </citation>
    <scope>NUCLEOTIDE SEQUENCE</scope>
    <source>
        <strain evidence="2">ChiGjej1B1-14440</strain>
    </source>
</reference>
<keyword evidence="1" id="KW-0472">Membrane</keyword>
<evidence type="ECO:0000313" key="2">
    <source>
        <dbReference type="EMBL" id="HIX82599.1"/>
    </source>
</evidence>
<feature type="transmembrane region" description="Helical" evidence="1">
    <location>
        <begin position="89"/>
        <end position="107"/>
    </location>
</feature>
<protein>
    <submittedName>
        <fullName evidence="2">DUF308 domain-containing protein</fullName>
    </submittedName>
</protein>
<keyword evidence="1" id="KW-0812">Transmembrane</keyword>
<comment type="caution">
    <text evidence="2">The sequence shown here is derived from an EMBL/GenBank/DDBJ whole genome shotgun (WGS) entry which is preliminary data.</text>
</comment>
<dbReference type="EMBL" id="DXET01000255">
    <property type="protein sequence ID" value="HIX82599.1"/>
    <property type="molecule type" value="Genomic_DNA"/>
</dbReference>
<feature type="transmembrane region" description="Helical" evidence="1">
    <location>
        <begin position="147"/>
        <end position="170"/>
    </location>
</feature>
<feature type="transmembrane region" description="Helical" evidence="1">
    <location>
        <begin position="9"/>
        <end position="28"/>
    </location>
</feature>